<dbReference type="PANTHER" id="PTHR33121">
    <property type="entry name" value="CYCLIC DI-GMP PHOSPHODIESTERASE PDEF"/>
    <property type="match status" value="1"/>
</dbReference>
<dbReference type="InterPro" id="IPR043128">
    <property type="entry name" value="Rev_trsase/Diguanyl_cyclase"/>
</dbReference>
<dbReference type="Gene3D" id="3.30.70.270">
    <property type="match status" value="1"/>
</dbReference>
<evidence type="ECO:0000313" key="3">
    <source>
        <dbReference type="Proteomes" id="UP001595630"/>
    </source>
</evidence>
<dbReference type="Gene3D" id="3.20.20.450">
    <property type="entry name" value="EAL domain"/>
    <property type="match status" value="1"/>
</dbReference>
<dbReference type="EMBL" id="JBHRXZ010000012">
    <property type="protein sequence ID" value="MFC3606970.1"/>
    <property type="molecule type" value="Genomic_DNA"/>
</dbReference>
<evidence type="ECO:0000259" key="1">
    <source>
        <dbReference type="PROSITE" id="PS50883"/>
    </source>
</evidence>
<dbReference type="InterPro" id="IPR000160">
    <property type="entry name" value="GGDEF_dom"/>
</dbReference>
<dbReference type="InterPro" id="IPR035919">
    <property type="entry name" value="EAL_sf"/>
</dbReference>
<dbReference type="SMART" id="SM00267">
    <property type="entry name" value="GGDEF"/>
    <property type="match status" value="1"/>
</dbReference>
<dbReference type="Pfam" id="PF01590">
    <property type="entry name" value="GAF"/>
    <property type="match status" value="1"/>
</dbReference>
<gene>
    <name evidence="2" type="ORF">ACFOMF_04135</name>
</gene>
<dbReference type="SUPFAM" id="SSF141868">
    <property type="entry name" value="EAL domain-like"/>
    <property type="match status" value="1"/>
</dbReference>
<dbReference type="InterPro" id="IPR050706">
    <property type="entry name" value="Cyclic-di-GMP_PDE-like"/>
</dbReference>
<name>A0ABV7T1D4_9GAMM</name>
<dbReference type="InterPro" id="IPR001633">
    <property type="entry name" value="EAL_dom"/>
</dbReference>
<dbReference type="InterPro" id="IPR029787">
    <property type="entry name" value="Nucleotide_cyclase"/>
</dbReference>
<dbReference type="SMART" id="SM00065">
    <property type="entry name" value="GAF"/>
    <property type="match status" value="1"/>
</dbReference>
<keyword evidence="3" id="KW-1185">Reference proteome</keyword>
<reference evidence="3" key="1">
    <citation type="journal article" date="2019" name="Int. J. Syst. Evol. Microbiol.">
        <title>The Global Catalogue of Microorganisms (GCM) 10K type strain sequencing project: providing services to taxonomists for standard genome sequencing and annotation.</title>
        <authorList>
            <consortium name="The Broad Institute Genomics Platform"/>
            <consortium name="The Broad Institute Genome Sequencing Center for Infectious Disease"/>
            <person name="Wu L."/>
            <person name="Ma J."/>
        </authorList>
    </citation>
    <scope>NUCLEOTIDE SEQUENCE [LARGE SCALE GENOMIC DNA]</scope>
    <source>
        <strain evidence="3">KCTC 42447</strain>
    </source>
</reference>
<dbReference type="SUPFAM" id="SSF55781">
    <property type="entry name" value="GAF domain-like"/>
    <property type="match status" value="1"/>
</dbReference>
<evidence type="ECO:0000313" key="2">
    <source>
        <dbReference type="EMBL" id="MFC3606970.1"/>
    </source>
</evidence>
<dbReference type="InterPro" id="IPR003018">
    <property type="entry name" value="GAF"/>
</dbReference>
<dbReference type="SUPFAM" id="SSF55073">
    <property type="entry name" value="Nucleotide cyclase"/>
    <property type="match status" value="1"/>
</dbReference>
<sequence length="583" mass="63648">MMSYEQQRLLALKQLNLLDTPPSESFDRITRMASQLFNLPIAAVSLTDHDRQWFKSRVGVDHCEIPRLKACCGEVADLSDMLVVNDLLESDVYRESVLAESGIRFYAGAPLLTRDGFTLGAMCVLGNEPRQISDQERAALRDLASMVMAQIEMQHAFGRIDPLTGLPNRSQFAEDLEDLARDEPGGDRFALFTDLIDLAQITAVQRTLGPTFVDTLARSAALHLQLSLPGGARIYSVSPCQFVHLLPSSDEHAALAFASRVREGLAGLAPDETAAMLIRPAVGVAPFRLGEANAESVLRIAHGACQDARQDETGVGLYSSELDACHRRRFTLLRDFRAALASPSQLRLDYQPRVAMATGACVGVEALIRWEHPALGAISPAEFIPLVEQTQLARPLTAWVIRAALEQAATWRRSGIGLCISINITAANLEEEDFAVRLLGALDEHGLPVTAIELELTESALISNGPLARRQLGLLAAAGVRAAIDDFGTGYSSLSYLQEIAAQVVKIDRSFIMRLSEQARSQTLVRSMVTMAHDLGYSVVAEGVETQAVYDLLRSLGCDEAQGYLMSPPLRAHLFEDWLATGW</sequence>
<accession>A0ABV7T1D4</accession>
<dbReference type="Gene3D" id="3.30.450.40">
    <property type="match status" value="1"/>
</dbReference>
<dbReference type="Proteomes" id="UP001595630">
    <property type="component" value="Unassembled WGS sequence"/>
</dbReference>
<dbReference type="PANTHER" id="PTHR33121:SF19">
    <property type="entry name" value="CYCLIC DI-GMP PHOSPHODIESTERASE PA2567"/>
    <property type="match status" value="1"/>
</dbReference>
<dbReference type="Pfam" id="PF00563">
    <property type="entry name" value="EAL"/>
    <property type="match status" value="1"/>
</dbReference>
<feature type="domain" description="EAL" evidence="1">
    <location>
        <begin position="329"/>
        <end position="583"/>
    </location>
</feature>
<protein>
    <submittedName>
        <fullName evidence="2">EAL domain-containing protein</fullName>
    </submittedName>
</protein>
<dbReference type="SMART" id="SM00052">
    <property type="entry name" value="EAL"/>
    <property type="match status" value="1"/>
</dbReference>
<dbReference type="InterPro" id="IPR029016">
    <property type="entry name" value="GAF-like_dom_sf"/>
</dbReference>
<dbReference type="PROSITE" id="PS50883">
    <property type="entry name" value="EAL"/>
    <property type="match status" value="1"/>
</dbReference>
<dbReference type="Pfam" id="PF00990">
    <property type="entry name" value="GGDEF"/>
    <property type="match status" value="1"/>
</dbReference>
<dbReference type="RefSeq" id="WP_386361527.1">
    <property type="nucleotide sequence ID" value="NZ_JBHRXZ010000012.1"/>
</dbReference>
<dbReference type="CDD" id="cd01948">
    <property type="entry name" value="EAL"/>
    <property type="match status" value="1"/>
</dbReference>
<comment type="caution">
    <text evidence="2">The sequence shown here is derived from an EMBL/GenBank/DDBJ whole genome shotgun (WGS) entry which is preliminary data.</text>
</comment>
<proteinExistence type="predicted"/>
<organism evidence="2 3">
    <name type="scientific">Stutzerimonas tarimensis</name>
    <dbReference type="NCBI Taxonomy" id="1507735"/>
    <lineage>
        <taxon>Bacteria</taxon>
        <taxon>Pseudomonadati</taxon>
        <taxon>Pseudomonadota</taxon>
        <taxon>Gammaproteobacteria</taxon>
        <taxon>Pseudomonadales</taxon>
        <taxon>Pseudomonadaceae</taxon>
        <taxon>Stutzerimonas</taxon>
    </lineage>
</organism>